<dbReference type="AlphaFoldDB" id="A0A9P4J9J3"/>
<dbReference type="OrthoDB" id="3790934at2759"/>
<gene>
    <name evidence="3" type="ORF">K461DRAFT_273498</name>
</gene>
<feature type="coiled-coil region" evidence="1">
    <location>
        <begin position="302"/>
        <end position="329"/>
    </location>
</feature>
<accession>A0A9P4J9J3</accession>
<evidence type="ECO:0000256" key="2">
    <source>
        <dbReference type="SAM" id="MobiDB-lite"/>
    </source>
</evidence>
<organism evidence="3 4">
    <name type="scientific">Myriangium duriaei CBS 260.36</name>
    <dbReference type="NCBI Taxonomy" id="1168546"/>
    <lineage>
        <taxon>Eukaryota</taxon>
        <taxon>Fungi</taxon>
        <taxon>Dikarya</taxon>
        <taxon>Ascomycota</taxon>
        <taxon>Pezizomycotina</taxon>
        <taxon>Dothideomycetes</taxon>
        <taxon>Dothideomycetidae</taxon>
        <taxon>Myriangiales</taxon>
        <taxon>Myriangiaceae</taxon>
        <taxon>Myriangium</taxon>
    </lineage>
</organism>
<comment type="caution">
    <text evidence="3">The sequence shown here is derived from an EMBL/GenBank/DDBJ whole genome shotgun (WGS) entry which is preliminary data.</text>
</comment>
<keyword evidence="1" id="KW-0175">Coiled coil</keyword>
<feature type="region of interest" description="Disordered" evidence="2">
    <location>
        <begin position="114"/>
        <end position="143"/>
    </location>
</feature>
<evidence type="ECO:0000256" key="1">
    <source>
        <dbReference type="SAM" id="Coils"/>
    </source>
</evidence>
<name>A0A9P4J9J3_9PEZI</name>
<evidence type="ECO:0000313" key="3">
    <source>
        <dbReference type="EMBL" id="KAF2157341.1"/>
    </source>
</evidence>
<dbReference type="Proteomes" id="UP000799439">
    <property type="component" value="Unassembled WGS sequence"/>
</dbReference>
<dbReference type="Gene3D" id="2.60.120.650">
    <property type="entry name" value="Cupin"/>
    <property type="match status" value="1"/>
</dbReference>
<sequence>MCPKCVPITRSGAATVKPATDMKSLAATDHVAPVKRVKPTRGPPAMQAPTSSKGTVIANNQYTSRGLARATAIREPGYQVEAQDRLAWDDLSDPESETSDGLLSVCSCGWSHQASASQTSHSGPPSHLEAASVEPRKAATSTPDVSVVIHRDPQHMRSDDSSQRLLQPSVPAILDVAAYQHTSNKQPGNPPTALVIGRESGNLDNQLRMRASSIEGSTVMFTQVQTLGSAEMQEEAQKLGMCLLQLRSVRGQILEAAARRGNTESTLEAVRHQRAQCWQAHQLLQREIVQLNAKLEQEVGSLRAIDSTISELESELQNCSSRENHLQQAEQGCLQVLQLDANGVRNSKVDKATPTDPNNSIPGAFDKCGMLDDIAAVKGMDEDLISRMRTADITCLQQIPQSVDSQWCQYTTRAPVVISSDGCFSTSEPDCDTLWLSTFKSRGRICFVNGEESQDRDIAALAYRQLAKPNLAAPVSIMGLEPKLSVEHQFKVPASLSSYVTPCDQGNVIYNLTPKHTFVDLHIDYGADGISKTIDACEKFWFMYPPSPKNLELMTAAHGKSARLSLLIDNLEAGVLLKTTSAQAVYIPSGTIHATFTSQGGFLVAKDLITLGSGTPISSLLLSKYFTCFDQPSQELCLQWYLKTLINTATYQKFDDALQSWIKTEAMVRNYVARGSKSVRQAMIKFRDNLTSVVGDHDLSCPCGGMANSETLHQHLQRVHYMR</sequence>
<keyword evidence="4" id="KW-1185">Reference proteome</keyword>
<dbReference type="EMBL" id="ML996081">
    <property type="protein sequence ID" value="KAF2157341.1"/>
    <property type="molecule type" value="Genomic_DNA"/>
</dbReference>
<protein>
    <recommendedName>
        <fullName evidence="5">JmjC domain-containing protein</fullName>
    </recommendedName>
</protein>
<evidence type="ECO:0000313" key="4">
    <source>
        <dbReference type="Proteomes" id="UP000799439"/>
    </source>
</evidence>
<evidence type="ECO:0008006" key="5">
    <source>
        <dbReference type="Google" id="ProtNLM"/>
    </source>
</evidence>
<reference evidence="3" key="1">
    <citation type="journal article" date="2020" name="Stud. Mycol.">
        <title>101 Dothideomycetes genomes: a test case for predicting lifestyles and emergence of pathogens.</title>
        <authorList>
            <person name="Haridas S."/>
            <person name="Albert R."/>
            <person name="Binder M."/>
            <person name="Bloem J."/>
            <person name="Labutti K."/>
            <person name="Salamov A."/>
            <person name="Andreopoulos B."/>
            <person name="Baker S."/>
            <person name="Barry K."/>
            <person name="Bills G."/>
            <person name="Bluhm B."/>
            <person name="Cannon C."/>
            <person name="Castanera R."/>
            <person name="Culley D."/>
            <person name="Daum C."/>
            <person name="Ezra D."/>
            <person name="Gonzalez J."/>
            <person name="Henrissat B."/>
            <person name="Kuo A."/>
            <person name="Liang C."/>
            <person name="Lipzen A."/>
            <person name="Lutzoni F."/>
            <person name="Magnuson J."/>
            <person name="Mondo S."/>
            <person name="Nolan M."/>
            <person name="Ohm R."/>
            <person name="Pangilinan J."/>
            <person name="Park H.-J."/>
            <person name="Ramirez L."/>
            <person name="Alfaro M."/>
            <person name="Sun H."/>
            <person name="Tritt A."/>
            <person name="Yoshinaga Y."/>
            <person name="Zwiers L.-H."/>
            <person name="Turgeon B."/>
            <person name="Goodwin S."/>
            <person name="Spatafora J."/>
            <person name="Crous P."/>
            <person name="Grigoriev I."/>
        </authorList>
    </citation>
    <scope>NUCLEOTIDE SEQUENCE</scope>
    <source>
        <strain evidence="3">CBS 260.36</strain>
    </source>
</reference>
<proteinExistence type="predicted"/>